<proteinExistence type="predicted"/>
<protein>
    <submittedName>
        <fullName evidence="3">Uncharacterized protein LOC118479141</fullName>
    </submittedName>
</protein>
<dbReference type="Proteomes" id="UP000694888">
    <property type="component" value="Unplaced"/>
</dbReference>
<accession>A0ABM1W4R4</accession>
<gene>
    <name evidence="3" type="primary">LOC118479141</name>
</gene>
<organism evidence="2 3">
    <name type="scientific">Aplysia californica</name>
    <name type="common">California sea hare</name>
    <dbReference type="NCBI Taxonomy" id="6500"/>
    <lineage>
        <taxon>Eukaryota</taxon>
        <taxon>Metazoa</taxon>
        <taxon>Spiralia</taxon>
        <taxon>Lophotrochozoa</taxon>
        <taxon>Mollusca</taxon>
        <taxon>Gastropoda</taxon>
        <taxon>Heterobranchia</taxon>
        <taxon>Euthyneura</taxon>
        <taxon>Tectipleura</taxon>
        <taxon>Aplysiida</taxon>
        <taxon>Aplysioidea</taxon>
        <taxon>Aplysiidae</taxon>
        <taxon>Aplysia</taxon>
    </lineage>
</organism>
<feature type="compositionally biased region" description="Polar residues" evidence="1">
    <location>
        <begin position="26"/>
        <end position="49"/>
    </location>
</feature>
<feature type="non-terminal residue" evidence="3">
    <location>
        <position position="181"/>
    </location>
</feature>
<dbReference type="RefSeq" id="XP_035829657.1">
    <property type="nucleotide sequence ID" value="XM_035973764.1"/>
</dbReference>
<dbReference type="GeneID" id="118479141"/>
<feature type="region of interest" description="Disordered" evidence="1">
    <location>
        <begin position="1"/>
        <end position="57"/>
    </location>
</feature>
<keyword evidence="2" id="KW-1185">Reference proteome</keyword>
<evidence type="ECO:0000313" key="2">
    <source>
        <dbReference type="Proteomes" id="UP000694888"/>
    </source>
</evidence>
<evidence type="ECO:0000256" key="1">
    <source>
        <dbReference type="SAM" id="MobiDB-lite"/>
    </source>
</evidence>
<name>A0ABM1W4R4_APLCA</name>
<reference evidence="3" key="1">
    <citation type="submission" date="2025-08" db="UniProtKB">
        <authorList>
            <consortium name="RefSeq"/>
        </authorList>
    </citation>
    <scope>IDENTIFICATION</scope>
</reference>
<sequence length="181" mass="20386">MILFIPEPDSDGPPYEFSDLHLSDTAYPNQQDDTRRATGNHTEASTSAGHQEESPYVDVDSVQMSSQDIHTPVLIGRTMAEIITPDATQTDGDGGRYNNVLVTSPVSRAAPGGQGQTHNPGTYDVIADPAREAFARKYVCCELCWQEKKYNYKMDHLHESFLFYVYFFLLEEEEKKSLGWQ</sequence>
<evidence type="ECO:0000313" key="3">
    <source>
        <dbReference type="RefSeq" id="XP_035829657.1"/>
    </source>
</evidence>